<dbReference type="AlphaFoldDB" id="A0A1I4RJI2"/>
<dbReference type="EMBL" id="FOTK01000036">
    <property type="protein sequence ID" value="SFM52070.1"/>
    <property type="molecule type" value="Genomic_DNA"/>
</dbReference>
<dbReference type="OrthoDB" id="7977787at2"/>
<sequence length="313" mass="33847">MSIVAPNEPPAAFTPDAWALAIIRNRDVKRSAEHVAWLLSSDVAFSTEGCTADDADIGTRLCLAPISIRNALIILRACGFITWSFCKVDGARVRTIRPAFPQSETGLTGTKPLDDAPAPIAVAAPSPVGDTPRRRPRRSYTAVCLMPEPLSNQTDVPASPDHIALEITCTLADRTQNGCDADPSPGEPEPNEDAADSTIGYEILRVFPDPPSSNGTHDGCDAGVVPQMTTLRGSRKRYDRSVPLWVQATDVQHARAAFHAERLPWDPRCEHDSCRSPWIASICAESGAVFCAQHSGYADLPVALARFGLDRRR</sequence>
<protein>
    <submittedName>
        <fullName evidence="2">Uncharacterized protein</fullName>
    </submittedName>
</protein>
<keyword evidence="3" id="KW-1185">Reference proteome</keyword>
<reference evidence="3" key="1">
    <citation type="submission" date="2016-10" db="EMBL/GenBank/DDBJ databases">
        <authorList>
            <person name="Varghese N."/>
            <person name="Submissions S."/>
        </authorList>
    </citation>
    <scope>NUCLEOTIDE SEQUENCE [LARGE SCALE GENOMIC DNA]</scope>
    <source>
        <strain evidence="3">BL36</strain>
    </source>
</reference>
<evidence type="ECO:0000313" key="3">
    <source>
        <dbReference type="Proteomes" id="UP000199048"/>
    </source>
</evidence>
<dbReference type="RefSeq" id="WP_139234196.1">
    <property type="nucleotide sequence ID" value="NZ_FOTK01000036.1"/>
</dbReference>
<evidence type="ECO:0000313" key="2">
    <source>
        <dbReference type="EMBL" id="SFM52070.1"/>
    </source>
</evidence>
<proteinExistence type="predicted"/>
<feature type="region of interest" description="Disordered" evidence="1">
    <location>
        <begin position="175"/>
        <end position="194"/>
    </location>
</feature>
<evidence type="ECO:0000256" key="1">
    <source>
        <dbReference type="SAM" id="MobiDB-lite"/>
    </source>
</evidence>
<accession>A0A1I4RJI2</accession>
<organism evidence="2 3">
    <name type="scientific">Methylobacterium pseudosasicola</name>
    <dbReference type="NCBI Taxonomy" id="582667"/>
    <lineage>
        <taxon>Bacteria</taxon>
        <taxon>Pseudomonadati</taxon>
        <taxon>Pseudomonadota</taxon>
        <taxon>Alphaproteobacteria</taxon>
        <taxon>Hyphomicrobiales</taxon>
        <taxon>Methylobacteriaceae</taxon>
        <taxon>Methylobacterium</taxon>
    </lineage>
</organism>
<dbReference type="Proteomes" id="UP000199048">
    <property type="component" value="Unassembled WGS sequence"/>
</dbReference>
<gene>
    <name evidence="2" type="ORF">SAMN05192568_10363</name>
</gene>
<name>A0A1I4RJI2_9HYPH</name>